<dbReference type="Gene3D" id="3.30.420.10">
    <property type="entry name" value="Ribonuclease H-like superfamily/Ribonuclease H"/>
    <property type="match status" value="1"/>
</dbReference>
<dbReference type="PANTHER" id="PTHR35046">
    <property type="entry name" value="ZINC KNUCKLE (CCHC-TYPE) FAMILY PROTEIN"/>
    <property type="match status" value="1"/>
</dbReference>
<dbReference type="GO" id="GO:0006508">
    <property type="term" value="P:proteolysis"/>
    <property type="evidence" value="ECO:0007669"/>
    <property type="project" value="UniProtKB-KW"/>
</dbReference>
<dbReference type="InterPro" id="IPR001584">
    <property type="entry name" value="Integrase_cat-core"/>
</dbReference>
<comment type="caution">
    <text evidence="2">The sequence shown here is derived from an EMBL/GenBank/DDBJ whole genome shotgun (WGS) entry which is preliminary data.</text>
</comment>
<feature type="non-terminal residue" evidence="2">
    <location>
        <position position="82"/>
    </location>
</feature>
<proteinExistence type="predicted"/>
<dbReference type="PANTHER" id="PTHR35046:SF26">
    <property type="entry name" value="RNA-DIRECTED DNA POLYMERASE"/>
    <property type="match status" value="1"/>
</dbReference>
<dbReference type="SUPFAM" id="SSF53098">
    <property type="entry name" value="Ribonuclease H-like"/>
    <property type="match status" value="1"/>
</dbReference>
<protein>
    <submittedName>
        <fullName evidence="2">Gag protease polyprotein</fullName>
    </submittedName>
</protein>
<evidence type="ECO:0000259" key="1">
    <source>
        <dbReference type="PROSITE" id="PS50994"/>
    </source>
</evidence>
<feature type="domain" description="Integrase catalytic" evidence="1">
    <location>
        <begin position="1"/>
        <end position="82"/>
    </location>
</feature>
<dbReference type="InterPro" id="IPR012337">
    <property type="entry name" value="RNaseH-like_sf"/>
</dbReference>
<dbReference type="InterPro" id="IPR036397">
    <property type="entry name" value="RNaseH_sf"/>
</dbReference>
<sequence>MDFITGLPKTRKKKDSIWVIVDRLTKSAHFLAVKVTVAAEKLTDLYIVEIVRLHGIPSSIVSDRDPKFISHFWRTLHEALGT</sequence>
<dbReference type="Proteomes" id="UP000265520">
    <property type="component" value="Unassembled WGS sequence"/>
</dbReference>
<keyword evidence="2" id="KW-0645">Protease</keyword>
<dbReference type="GO" id="GO:0003676">
    <property type="term" value="F:nucleic acid binding"/>
    <property type="evidence" value="ECO:0007669"/>
    <property type="project" value="InterPro"/>
</dbReference>
<dbReference type="GO" id="GO:0015074">
    <property type="term" value="P:DNA integration"/>
    <property type="evidence" value="ECO:0007669"/>
    <property type="project" value="InterPro"/>
</dbReference>
<dbReference type="AlphaFoldDB" id="A0A392RV52"/>
<keyword evidence="2" id="KW-0378">Hydrolase</keyword>
<evidence type="ECO:0000313" key="2">
    <source>
        <dbReference type="EMBL" id="MCI39934.1"/>
    </source>
</evidence>
<organism evidence="2 3">
    <name type="scientific">Trifolium medium</name>
    <dbReference type="NCBI Taxonomy" id="97028"/>
    <lineage>
        <taxon>Eukaryota</taxon>
        <taxon>Viridiplantae</taxon>
        <taxon>Streptophyta</taxon>
        <taxon>Embryophyta</taxon>
        <taxon>Tracheophyta</taxon>
        <taxon>Spermatophyta</taxon>
        <taxon>Magnoliopsida</taxon>
        <taxon>eudicotyledons</taxon>
        <taxon>Gunneridae</taxon>
        <taxon>Pentapetalae</taxon>
        <taxon>rosids</taxon>
        <taxon>fabids</taxon>
        <taxon>Fabales</taxon>
        <taxon>Fabaceae</taxon>
        <taxon>Papilionoideae</taxon>
        <taxon>50 kb inversion clade</taxon>
        <taxon>NPAAA clade</taxon>
        <taxon>Hologalegina</taxon>
        <taxon>IRL clade</taxon>
        <taxon>Trifolieae</taxon>
        <taxon>Trifolium</taxon>
    </lineage>
</organism>
<name>A0A392RV52_9FABA</name>
<dbReference type="GO" id="GO:0008233">
    <property type="term" value="F:peptidase activity"/>
    <property type="evidence" value="ECO:0007669"/>
    <property type="project" value="UniProtKB-KW"/>
</dbReference>
<accession>A0A392RV52</accession>
<dbReference type="PROSITE" id="PS50994">
    <property type="entry name" value="INTEGRASE"/>
    <property type="match status" value="1"/>
</dbReference>
<reference evidence="2 3" key="1">
    <citation type="journal article" date="2018" name="Front. Plant Sci.">
        <title>Red Clover (Trifolium pratense) and Zigzag Clover (T. medium) - A Picture of Genomic Similarities and Differences.</title>
        <authorList>
            <person name="Dluhosova J."/>
            <person name="Istvanek J."/>
            <person name="Nedelnik J."/>
            <person name="Repkova J."/>
        </authorList>
    </citation>
    <scope>NUCLEOTIDE SEQUENCE [LARGE SCALE GENOMIC DNA]</scope>
    <source>
        <strain evidence="3">cv. 10/8</strain>
        <tissue evidence="2">Leaf</tissue>
    </source>
</reference>
<dbReference type="EMBL" id="LXQA010273792">
    <property type="protein sequence ID" value="MCI39934.1"/>
    <property type="molecule type" value="Genomic_DNA"/>
</dbReference>
<keyword evidence="3" id="KW-1185">Reference proteome</keyword>
<evidence type="ECO:0000313" key="3">
    <source>
        <dbReference type="Proteomes" id="UP000265520"/>
    </source>
</evidence>